<protein>
    <recommendedName>
        <fullName evidence="6">Trafficking protein particle complex subunit</fullName>
    </recommendedName>
</protein>
<proteinExistence type="inferred from homology"/>
<name>A0AAF5CQ69_STRER</name>
<dbReference type="InterPro" id="IPR011012">
    <property type="entry name" value="Longin-like_dom_sf"/>
</dbReference>
<evidence type="ECO:0000256" key="5">
    <source>
        <dbReference type="ARBA" id="ARBA00038167"/>
    </source>
</evidence>
<sequence>MTIYNFYLFNKYGKCIYYKDFQRIRKNDMDQEEEFKLIYGMIFSLNSFSAKLCTKDSIQQLKSYTTNSYKMFYMETLTEYKLIINTDPDASNIHDLLQSIYKSFAEIIVSNGLIDPNDKVNCEDFETTINHLITSHPSYQKVPLIKNK</sequence>
<accession>A0AAF5CQ69</accession>
<dbReference type="SMART" id="SM01399">
    <property type="entry name" value="Sybindin"/>
    <property type="match status" value="1"/>
</dbReference>
<dbReference type="AlphaFoldDB" id="A0AAF5CQ69"/>
<comment type="subunit">
    <text evidence="6">Part of the multisubunit transport protein particle (TRAPP) complex.</text>
</comment>
<dbReference type="WBParaSite" id="TCONS_00000078.p1">
    <property type="protein sequence ID" value="TCONS_00000078.p1"/>
    <property type="gene ID" value="XLOC_000076"/>
</dbReference>
<keyword evidence="4 6" id="KW-0333">Golgi apparatus</keyword>
<evidence type="ECO:0000256" key="1">
    <source>
        <dbReference type="ARBA" id="ARBA00022448"/>
    </source>
</evidence>
<evidence type="ECO:0000256" key="3">
    <source>
        <dbReference type="ARBA" id="ARBA00022892"/>
    </source>
</evidence>
<comment type="subcellular location">
    <subcellularLocation>
        <location evidence="6">Endoplasmic reticulum</location>
    </subcellularLocation>
    <subcellularLocation>
        <location evidence="6">Golgi apparatus</location>
        <location evidence="6">cis-Golgi network</location>
    </subcellularLocation>
</comment>
<comment type="similarity">
    <text evidence="5">Belongs to the TRAPP small subunits family. BET5 subfamily.</text>
</comment>
<dbReference type="GO" id="GO:0030008">
    <property type="term" value="C:TRAPP complex"/>
    <property type="evidence" value="ECO:0007669"/>
    <property type="project" value="UniProtKB-UniRule"/>
</dbReference>
<evidence type="ECO:0000313" key="8">
    <source>
        <dbReference type="WBParaSite" id="TCONS_00000078.p1"/>
    </source>
</evidence>
<dbReference type="Gene3D" id="3.30.450.70">
    <property type="match status" value="1"/>
</dbReference>
<dbReference type="Proteomes" id="UP000035681">
    <property type="component" value="Unplaced"/>
</dbReference>
<dbReference type="GO" id="GO:0005783">
    <property type="term" value="C:endoplasmic reticulum"/>
    <property type="evidence" value="ECO:0007669"/>
    <property type="project" value="UniProtKB-SubCell"/>
</dbReference>
<dbReference type="SUPFAM" id="SSF64356">
    <property type="entry name" value="SNARE-like"/>
    <property type="match status" value="1"/>
</dbReference>
<evidence type="ECO:0000313" key="7">
    <source>
        <dbReference type="Proteomes" id="UP000035681"/>
    </source>
</evidence>
<keyword evidence="7" id="KW-1185">Reference proteome</keyword>
<evidence type="ECO:0000256" key="2">
    <source>
        <dbReference type="ARBA" id="ARBA00022824"/>
    </source>
</evidence>
<reference evidence="8" key="1">
    <citation type="submission" date="2024-02" db="UniProtKB">
        <authorList>
            <consortium name="WormBaseParasite"/>
        </authorList>
    </citation>
    <scope>IDENTIFICATION</scope>
</reference>
<dbReference type="PANTHER" id="PTHR23249">
    <property type="entry name" value="TRAFFICKING PROTEIN PARTICLE COMPLEX SUBUNIT"/>
    <property type="match status" value="1"/>
</dbReference>
<dbReference type="InterPro" id="IPR007233">
    <property type="entry name" value="TRAPPC"/>
</dbReference>
<keyword evidence="3 6" id="KW-0931">ER-Golgi transport</keyword>
<evidence type="ECO:0000256" key="6">
    <source>
        <dbReference type="RuleBase" id="RU366065"/>
    </source>
</evidence>
<dbReference type="PANTHER" id="PTHR23249:SF16">
    <property type="entry name" value="TRAFFICKING PROTEIN PARTICLE COMPLEX SUBUNIT 1"/>
    <property type="match status" value="1"/>
</dbReference>
<evidence type="ECO:0000256" key="4">
    <source>
        <dbReference type="ARBA" id="ARBA00023034"/>
    </source>
</evidence>
<dbReference type="GO" id="GO:0006888">
    <property type="term" value="P:endoplasmic reticulum to Golgi vesicle-mediated transport"/>
    <property type="evidence" value="ECO:0007669"/>
    <property type="project" value="UniProtKB-UniRule"/>
</dbReference>
<dbReference type="Pfam" id="PF04099">
    <property type="entry name" value="Sybindin"/>
    <property type="match status" value="1"/>
</dbReference>
<keyword evidence="1 6" id="KW-0813">Transport</keyword>
<organism evidence="7 8">
    <name type="scientific">Strongyloides stercoralis</name>
    <name type="common">Threadworm</name>
    <dbReference type="NCBI Taxonomy" id="6248"/>
    <lineage>
        <taxon>Eukaryota</taxon>
        <taxon>Metazoa</taxon>
        <taxon>Ecdysozoa</taxon>
        <taxon>Nematoda</taxon>
        <taxon>Chromadorea</taxon>
        <taxon>Rhabditida</taxon>
        <taxon>Tylenchina</taxon>
        <taxon>Panagrolaimomorpha</taxon>
        <taxon>Strongyloidoidea</taxon>
        <taxon>Strongyloididae</taxon>
        <taxon>Strongyloides</taxon>
    </lineage>
</organism>
<dbReference type="GO" id="GO:0005794">
    <property type="term" value="C:Golgi apparatus"/>
    <property type="evidence" value="ECO:0007669"/>
    <property type="project" value="UniProtKB-SubCell"/>
</dbReference>
<keyword evidence="2 6" id="KW-0256">Endoplasmic reticulum</keyword>